<reference evidence="1 2" key="1">
    <citation type="journal article" date="2020" name="Genome Biol. Evol.">
        <title>Comparative genomics of strictly vertically transmitted, feminizing microsporidia endosymbionts of amphipod crustaceans.</title>
        <authorList>
            <person name="Cormier A."/>
            <person name="Chebbi M.A."/>
            <person name="Giraud I."/>
            <person name="Wattier R."/>
            <person name="Teixeira M."/>
            <person name="Gilbert C."/>
            <person name="Rigaud T."/>
            <person name="Cordaux R."/>
        </authorList>
    </citation>
    <scope>NUCLEOTIDE SEQUENCE [LARGE SCALE GENOMIC DNA]</scope>
    <source>
        <strain evidence="1 2">Ou3-Ou53</strain>
    </source>
</reference>
<sequence length="155" mass="18031">MKLYLKEEEGLHKKVFHGEDTGHMILETKKIYKIKQYGVNRFGDVCNVLFFKIPRDIIRDVVANCTTCAQAQHLKTKETQVLILASRPMKRPMFDLIDMQRYTDSKKKEYACILTIIDVCSKWALTFPLFKKSGVQVSEILEALFYRHTGPPVIF</sequence>
<dbReference type="Proteomes" id="UP000740883">
    <property type="component" value="Unassembled WGS sequence"/>
</dbReference>
<dbReference type="GO" id="GO:0003676">
    <property type="term" value="F:nucleic acid binding"/>
    <property type="evidence" value="ECO:0007669"/>
    <property type="project" value="InterPro"/>
</dbReference>
<gene>
    <name evidence="1" type="ORF">NGRA_3009</name>
</gene>
<organism evidence="1 2">
    <name type="scientific">Nosema granulosis</name>
    <dbReference type="NCBI Taxonomy" id="83296"/>
    <lineage>
        <taxon>Eukaryota</taxon>
        <taxon>Fungi</taxon>
        <taxon>Fungi incertae sedis</taxon>
        <taxon>Microsporidia</taxon>
        <taxon>Nosematidae</taxon>
        <taxon>Nosema</taxon>
    </lineage>
</organism>
<proteinExistence type="predicted"/>
<dbReference type="InterPro" id="IPR012337">
    <property type="entry name" value="RNaseH-like_sf"/>
</dbReference>
<keyword evidence="2" id="KW-1185">Reference proteome</keyword>
<comment type="caution">
    <text evidence="1">The sequence shown here is derived from an EMBL/GenBank/DDBJ whole genome shotgun (WGS) entry which is preliminary data.</text>
</comment>
<dbReference type="AlphaFoldDB" id="A0A9P6KXW8"/>
<evidence type="ECO:0000313" key="1">
    <source>
        <dbReference type="EMBL" id="KAF9760816.1"/>
    </source>
</evidence>
<protein>
    <recommendedName>
        <fullName evidence="3">Integrase catalytic domain-containing protein</fullName>
    </recommendedName>
</protein>
<name>A0A9P6KXW8_9MICR</name>
<dbReference type="Gene3D" id="3.30.420.10">
    <property type="entry name" value="Ribonuclease H-like superfamily/Ribonuclease H"/>
    <property type="match status" value="1"/>
</dbReference>
<accession>A0A9P6KXW8</accession>
<dbReference type="OrthoDB" id="2186513at2759"/>
<dbReference type="SUPFAM" id="SSF53098">
    <property type="entry name" value="Ribonuclease H-like"/>
    <property type="match status" value="1"/>
</dbReference>
<dbReference type="InterPro" id="IPR036397">
    <property type="entry name" value="RNaseH_sf"/>
</dbReference>
<evidence type="ECO:0000313" key="2">
    <source>
        <dbReference type="Proteomes" id="UP000740883"/>
    </source>
</evidence>
<dbReference type="EMBL" id="SBJO01000508">
    <property type="protein sequence ID" value="KAF9760816.1"/>
    <property type="molecule type" value="Genomic_DNA"/>
</dbReference>
<evidence type="ECO:0008006" key="3">
    <source>
        <dbReference type="Google" id="ProtNLM"/>
    </source>
</evidence>